<dbReference type="eggNOG" id="ENOG502ZFUJ">
    <property type="taxonomic scope" value="Bacteria"/>
</dbReference>
<accession>E7RT35</accession>
<sequence>MFAPFLPLNIRKERKTVKIHIFNPEHDIALGIGSDRFTAPHAACRLRADLGFLPALWAEDGDYVLVDDVETAKTSSKHIGNLMHRVHFITPNRLATLPVDDTNTAILPWGWDVALCRRLTAYNPDLVHFMPDEVVLSRIRMLSNRRFAAENLLPQLLNGDDRLIGQSRYLQDADEAWQATHNDECVLKAPWSSSGRGLRYVLHDEKHPEESYRIHLQGWIRNVIRHQGGVMLEPLYRKVKDLGAEFTADADGKIRFEGLSVFKTVNGSYTGNVLASEADKREMFGRYLDLALLDRTIECIMQTLTPCFKGVYAGPFGVDMMIVVDEHNGSFLLHPCVELNLRQTMGHAALAVSAQIHDSYRIMSIRYSEKYRLSVRKITRL</sequence>
<evidence type="ECO:0008006" key="3">
    <source>
        <dbReference type="Google" id="ProtNLM"/>
    </source>
</evidence>
<name>E7RT35_9BACT</name>
<evidence type="ECO:0000313" key="2">
    <source>
        <dbReference type="Proteomes" id="UP000005580"/>
    </source>
</evidence>
<dbReference type="AlphaFoldDB" id="E7RT35"/>
<protein>
    <recommendedName>
        <fullName evidence="3">ATP-grasp domain-containing protein</fullName>
    </recommendedName>
</protein>
<organism evidence="1 2">
    <name type="scientific">Hoylesella oralis ATCC 33269</name>
    <dbReference type="NCBI Taxonomy" id="873533"/>
    <lineage>
        <taxon>Bacteria</taxon>
        <taxon>Pseudomonadati</taxon>
        <taxon>Bacteroidota</taxon>
        <taxon>Bacteroidia</taxon>
        <taxon>Bacteroidales</taxon>
        <taxon>Prevotellaceae</taxon>
        <taxon>Hoylesella</taxon>
    </lineage>
</organism>
<comment type="caution">
    <text evidence="1">The sequence shown here is derived from an EMBL/GenBank/DDBJ whole genome shotgun (WGS) entry which is preliminary data.</text>
</comment>
<proteinExistence type="predicted"/>
<keyword evidence="2" id="KW-1185">Reference proteome</keyword>
<reference evidence="1" key="1">
    <citation type="submission" date="2011-01" db="EMBL/GenBank/DDBJ databases">
        <authorList>
            <person name="Muzny D."/>
            <person name="Qin X."/>
            <person name="Buhay C."/>
            <person name="Dugan-Rocha S."/>
            <person name="Ding Y."/>
            <person name="Chen G."/>
            <person name="Hawes A."/>
            <person name="Holder M."/>
            <person name="Jhangiani S."/>
            <person name="Johnson A."/>
            <person name="Khan Z."/>
            <person name="Li Z."/>
            <person name="Liu W."/>
            <person name="Liu X."/>
            <person name="Perez L."/>
            <person name="Shen H."/>
            <person name="Wang Q."/>
            <person name="Watt J."/>
            <person name="Xi L."/>
            <person name="Xin Y."/>
            <person name="Zhou J."/>
            <person name="Deng J."/>
            <person name="Jiang H."/>
            <person name="Liu Y."/>
            <person name="Qu J."/>
            <person name="Song X.-Z."/>
            <person name="Zhang L."/>
            <person name="Villasana D."/>
            <person name="Johnson A."/>
            <person name="Liu J."/>
            <person name="Liyanage D."/>
            <person name="Lorensuhewa L."/>
            <person name="Robinson T."/>
            <person name="Song A."/>
            <person name="Song B.-B."/>
            <person name="Dinh H."/>
            <person name="Thornton R."/>
            <person name="Coyle M."/>
            <person name="Francisco L."/>
            <person name="Jackson L."/>
            <person name="Javaid M."/>
            <person name="Korchina V."/>
            <person name="Kovar C."/>
            <person name="Mata R."/>
            <person name="Mathew T."/>
            <person name="Ngo R."/>
            <person name="Nguyen L."/>
            <person name="Nguyen N."/>
            <person name="Okwuonu G."/>
            <person name="Ongeri F."/>
            <person name="Pham C."/>
            <person name="Simmons D."/>
            <person name="Wilczek-Boney K."/>
            <person name="Hale W."/>
            <person name="Jakkamsetti A."/>
            <person name="Pham P."/>
            <person name="Ruth R."/>
            <person name="San Lucas F."/>
            <person name="Warren J."/>
            <person name="Zhang J."/>
            <person name="Zhao Z."/>
            <person name="Zhou C."/>
            <person name="Zhu D."/>
            <person name="Lee S."/>
            <person name="Bess C."/>
            <person name="Blankenburg K."/>
            <person name="Forbes L."/>
            <person name="Fu Q."/>
            <person name="Gubbala S."/>
            <person name="Hirani K."/>
            <person name="Jayaseelan J.C."/>
            <person name="Lara F."/>
            <person name="Munidasa M."/>
            <person name="Palculict T."/>
            <person name="Patil S."/>
            <person name="Pu L.-L."/>
            <person name="Saada N."/>
            <person name="Tang L."/>
            <person name="Weissenberger G."/>
            <person name="Zhu Y."/>
            <person name="Hemphill L."/>
            <person name="Shang Y."/>
            <person name="Youmans B."/>
            <person name="Ayvaz T."/>
            <person name="Ross M."/>
            <person name="Santibanez J."/>
            <person name="Aqrawi P."/>
            <person name="Gross S."/>
            <person name="Joshi V."/>
            <person name="Fowler G."/>
            <person name="Nazareth L."/>
            <person name="Reid J."/>
            <person name="Worley K."/>
            <person name="Petrosino J."/>
            <person name="Highlander S."/>
            <person name="Gibbs R."/>
        </authorList>
    </citation>
    <scope>NUCLEOTIDE SEQUENCE [LARGE SCALE GENOMIC DNA]</scope>
    <source>
        <strain evidence="1">ATCC 33269</strain>
    </source>
</reference>
<evidence type="ECO:0000313" key="1">
    <source>
        <dbReference type="EMBL" id="EFZ36386.1"/>
    </source>
</evidence>
<dbReference type="STRING" id="28134.SAMN05444288_0877"/>
<gene>
    <name evidence="1" type="ORF">HMPREF0663_12453</name>
</gene>
<dbReference type="SUPFAM" id="SSF56059">
    <property type="entry name" value="Glutathione synthetase ATP-binding domain-like"/>
    <property type="match status" value="1"/>
</dbReference>
<dbReference type="EMBL" id="AEPE02000006">
    <property type="protein sequence ID" value="EFZ36386.1"/>
    <property type="molecule type" value="Genomic_DNA"/>
</dbReference>
<dbReference type="Proteomes" id="UP000005580">
    <property type="component" value="Unassembled WGS sequence"/>
</dbReference>
<dbReference type="HOGENOM" id="CLU_059540_0_0_10"/>